<dbReference type="CDD" id="cd04301">
    <property type="entry name" value="NAT_SF"/>
    <property type="match status" value="1"/>
</dbReference>
<dbReference type="PROSITE" id="PS51186">
    <property type="entry name" value="GNAT"/>
    <property type="match status" value="1"/>
</dbReference>
<evidence type="ECO:0000313" key="2">
    <source>
        <dbReference type="EMBL" id="MCT2588253.1"/>
    </source>
</evidence>
<name>A0ABT2JK37_9PSEU</name>
<dbReference type="SUPFAM" id="SSF55729">
    <property type="entry name" value="Acyl-CoA N-acyltransferases (Nat)"/>
    <property type="match status" value="1"/>
</dbReference>
<organism evidence="2 3">
    <name type="scientific">Actinophytocola gossypii</name>
    <dbReference type="NCBI Taxonomy" id="2812003"/>
    <lineage>
        <taxon>Bacteria</taxon>
        <taxon>Bacillati</taxon>
        <taxon>Actinomycetota</taxon>
        <taxon>Actinomycetes</taxon>
        <taxon>Pseudonocardiales</taxon>
        <taxon>Pseudonocardiaceae</taxon>
    </lineage>
</organism>
<dbReference type="InterPro" id="IPR000182">
    <property type="entry name" value="GNAT_dom"/>
</dbReference>
<protein>
    <submittedName>
        <fullName evidence="2">GNAT family N-acetyltransferase</fullName>
    </submittedName>
</protein>
<evidence type="ECO:0000259" key="1">
    <source>
        <dbReference type="PROSITE" id="PS51186"/>
    </source>
</evidence>
<evidence type="ECO:0000313" key="3">
    <source>
        <dbReference type="Proteomes" id="UP001156441"/>
    </source>
</evidence>
<dbReference type="Pfam" id="PF13508">
    <property type="entry name" value="Acetyltransf_7"/>
    <property type="match status" value="1"/>
</dbReference>
<dbReference type="Proteomes" id="UP001156441">
    <property type="component" value="Unassembled WGS sequence"/>
</dbReference>
<feature type="domain" description="N-acetyltransferase" evidence="1">
    <location>
        <begin position="1"/>
        <end position="111"/>
    </location>
</feature>
<dbReference type="EMBL" id="JAFFZE010000036">
    <property type="protein sequence ID" value="MCT2588253.1"/>
    <property type="molecule type" value="Genomic_DNA"/>
</dbReference>
<keyword evidence="3" id="KW-1185">Reference proteome</keyword>
<gene>
    <name evidence="2" type="ORF">JT362_34600</name>
</gene>
<dbReference type="RefSeq" id="WP_260196216.1">
    <property type="nucleotide sequence ID" value="NZ_JAFFZE010000036.1"/>
</dbReference>
<dbReference type="InterPro" id="IPR016181">
    <property type="entry name" value="Acyl_CoA_acyltransferase"/>
</dbReference>
<sequence length="111" mass="11541">MNIGAWTVAIDPPHAEEDNDGRITLVVEGTELGFLLFIACADATVWIDTIEVAPGLRGNGLGTRLLALVLALHPGRATGLAAPTAALAGWYARFGFVPAGPHGVMRRAATP</sequence>
<accession>A0ABT2JK37</accession>
<reference evidence="2 3" key="1">
    <citation type="submission" date="2021-02" db="EMBL/GenBank/DDBJ databases">
        <title>Actinophytocola xerophila sp. nov., isolated from soil of cotton cropping field.</title>
        <authorList>
            <person name="Huang R."/>
            <person name="Chen X."/>
            <person name="Ge X."/>
            <person name="Liu W."/>
        </authorList>
    </citation>
    <scope>NUCLEOTIDE SEQUENCE [LARGE SCALE GENOMIC DNA]</scope>
    <source>
        <strain evidence="2 3">S1-96</strain>
    </source>
</reference>
<dbReference type="Gene3D" id="3.40.630.30">
    <property type="match status" value="1"/>
</dbReference>
<comment type="caution">
    <text evidence="2">The sequence shown here is derived from an EMBL/GenBank/DDBJ whole genome shotgun (WGS) entry which is preliminary data.</text>
</comment>
<proteinExistence type="predicted"/>